<comment type="caution">
    <text evidence="2">The sequence shown here is derived from an EMBL/GenBank/DDBJ whole genome shotgun (WGS) entry which is preliminary data.</text>
</comment>
<dbReference type="AlphaFoldDB" id="A0A2D3WHU4"/>
<dbReference type="InterPro" id="IPR013096">
    <property type="entry name" value="Cupin_2"/>
</dbReference>
<organism evidence="2 3">
    <name type="scientific">Sulfuricurvum kujiense</name>
    <dbReference type="NCBI Taxonomy" id="148813"/>
    <lineage>
        <taxon>Bacteria</taxon>
        <taxon>Pseudomonadati</taxon>
        <taxon>Campylobacterota</taxon>
        <taxon>Epsilonproteobacteria</taxon>
        <taxon>Campylobacterales</taxon>
        <taxon>Sulfurimonadaceae</taxon>
        <taxon>Sulfuricurvum</taxon>
    </lineage>
</organism>
<name>A0A2D3WHU4_9BACT</name>
<gene>
    <name evidence="2" type="ORF">CFH83_08940</name>
</gene>
<dbReference type="CDD" id="cd06981">
    <property type="entry name" value="cupin_reut_a1446"/>
    <property type="match status" value="1"/>
</dbReference>
<proteinExistence type="predicted"/>
<feature type="domain" description="Cupin type-2" evidence="1">
    <location>
        <begin position="44"/>
        <end position="95"/>
    </location>
</feature>
<sequence length="102" mass="11725">MITLNNLYHTETPVPNSEIFTTLFQNRTLKIESIRSRLKTQGEIYNQQEDEWVVLLIGEATLVVNEQRLTLSAGDYCFIPRHTRHQVLSTSSDALWLGVFSS</sequence>
<evidence type="ECO:0000313" key="2">
    <source>
        <dbReference type="EMBL" id="DAB37856.1"/>
    </source>
</evidence>
<dbReference type="InterPro" id="IPR011051">
    <property type="entry name" value="RmlC_Cupin_sf"/>
</dbReference>
<evidence type="ECO:0000313" key="3">
    <source>
        <dbReference type="Proteomes" id="UP000228859"/>
    </source>
</evidence>
<accession>A0A2D3WHU4</accession>
<dbReference type="InterPro" id="IPR014710">
    <property type="entry name" value="RmlC-like_jellyroll"/>
</dbReference>
<reference evidence="2 3" key="1">
    <citation type="journal article" date="2017" name="Front. Microbiol.">
        <title>Comparative Genomic Analysis of the Class Epsilonproteobacteria and Proposed Reclassification to Epsilonbacteraeota (phyl. nov.).</title>
        <authorList>
            <person name="Waite D.W."/>
            <person name="Vanwonterghem I."/>
            <person name="Rinke C."/>
            <person name="Parks D.H."/>
            <person name="Zhang Y."/>
            <person name="Takai K."/>
            <person name="Sievert S.M."/>
            <person name="Simon J."/>
            <person name="Campbell B.J."/>
            <person name="Hanson T.E."/>
            <person name="Woyke T."/>
            <person name="Klotz M.G."/>
            <person name="Hugenholtz P."/>
        </authorList>
    </citation>
    <scope>NUCLEOTIDE SEQUENCE [LARGE SCALE GENOMIC DNA]</scope>
    <source>
        <strain evidence="2">UBA12443</strain>
    </source>
</reference>
<dbReference type="EMBL" id="DLUI01000127">
    <property type="protein sequence ID" value="DAB37856.1"/>
    <property type="molecule type" value="Genomic_DNA"/>
</dbReference>
<dbReference type="Pfam" id="PF07883">
    <property type="entry name" value="Cupin_2"/>
    <property type="match status" value="1"/>
</dbReference>
<dbReference type="RefSeq" id="WP_294895701.1">
    <property type="nucleotide sequence ID" value="NZ_DLUI01000127.1"/>
</dbReference>
<dbReference type="SUPFAM" id="SSF51182">
    <property type="entry name" value="RmlC-like cupins"/>
    <property type="match status" value="1"/>
</dbReference>
<dbReference type="Proteomes" id="UP000228859">
    <property type="component" value="Unassembled WGS sequence"/>
</dbReference>
<evidence type="ECO:0000259" key="1">
    <source>
        <dbReference type="Pfam" id="PF07883"/>
    </source>
</evidence>
<dbReference type="Gene3D" id="2.60.120.10">
    <property type="entry name" value="Jelly Rolls"/>
    <property type="match status" value="1"/>
</dbReference>
<protein>
    <submittedName>
        <fullName evidence="2">Cupin</fullName>
    </submittedName>
</protein>